<gene>
    <name evidence="3" type="ORF">QE417_003131</name>
</gene>
<dbReference type="InterPro" id="IPR008928">
    <property type="entry name" value="6-hairpin_glycosidase_sf"/>
</dbReference>
<keyword evidence="1" id="KW-0732">Signal</keyword>
<evidence type="ECO:0000313" key="4">
    <source>
        <dbReference type="Proteomes" id="UP001258315"/>
    </source>
</evidence>
<dbReference type="Pfam" id="PF17389">
    <property type="entry name" value="Bac_rhamnosid6H"/>
    <property type="match status" value="1"/>
</dbReference>
<dbReference type="InterPro" id="IPR028028">
    <property type="entry name" value="DUF4450"/>
</dbReference>
<evidence type="ECO:0000256" key="1">
    <source>
        <dbReference type="SAM" id="SignalP"/>
    </source>
</evidence>
<comment type="caution">
    <text evidence="3">The sequence shown here is derived from an EMBL/GenBank/DDBJ whole genome shotgun (WGS) entry which is preliminary data.</text>
</comment>
<dbReference type="InterPro" id="IPR012341">
    <property type="entry name" value="6hp_glycosidase-like_sf"/>
</dbReference>
<dbReference type="EMBL" id="JAVLVU010000001">
    <property type="protein sequence ID" value="MDT3404059.1"/>
    <property type="molecule type" value="Genomic_DNA"/>
</dbReference>
<accession>A0ABU3GWB3</accession>
<protein>
    <recommendedName>
        <fullName evidence="2">Alpha-L-rhamnosidase six-hairpin glycosidase domain-containing protein</fullName>
    </recommendedName>
</protein>
<organism evidence="3 4">
    <name type="scientific">Mucilaginibacter terrae</name>
    <dbReference type="NCBI Taxonomy" id="1955052"/>
    <lineage>
        <taxon>Bacteria</taxon>
        <taxon>Pseudomonadati</taxon>
        <taxon>Bacteroidota</taxon>
        <taxon>Sphingobacteriia</taxon>
        <taxon>Sphingobacteriales</taxon>
        <taxon>Sphingobacteriaceae</taxon>
        <taxon>Mucilaginibacter</taxon>
    </lineage>
</organism>
<name>A0ABU3GWB3_9SPHI</name>
<feature type="domain" description="Alpha-L-rhamnosidase six-hairpin glycosidase" evidence="2">
    <location>
        <begin position="455"/>
        <end position="562"/>
    </location>
</feature>
<dbReference type="Proteomes" id="UP001258315">
    <property type="component" value="Unassembled WGS sequence"/>
</dbReference>
<feature type="signal peptide" evidence="1">
    <location>
        <begin position="1"/>
        <end position="28"/>
    </location>
</feature>
<feature type="chain" id="PRO_5047219265" description="Alpha-L-rhamnosidase six-hairpin glycosidase domain-containing protein" evidence="1">
    <location>
        <begin position="29"/>
        <end position="1234"/>
    </location>
</feature>
<keyword evidence="4" id="KW-1185">Reference proteome</keyword>
<evidence type="ECO:0000313" key="3">
    <source>
        <dbReference type="EMBL" id="MDT3404059.1"/>
    </source>
</evidence>
<dbReference type="Gene3D" id="1.50.10.10">
    <property type="match status" value="1"/>
</dbReference>
<evidence type="ECO:0000259" key="2">
    <source>
        <dbReference type="Pfam" id="PF17389"/>
    </source>
</evidence>
<sequence>MFLSVIFNKLLPKSLALWLAPISLCCLAQQTKAQTPAKPWHNIERTIRYQPSGQDFVIKNGTRRFNRAIYGTNTAFRIEAGDLPEFALYLPGMGGNLKLGLIKGTESKWLINAQHIEARYRPGSMLYTITDPMLGAGTINLQVLAGANSETLILKAEMKNAGDVQLLWAYGGATGKKFSRDGDIGADPESSFYLKPEYCVNNRYQLKTGTFVLDFTAKATTEASRYENEQSPIKENKAEVSKNSITGVYPASVAVKQADADKQSAPLELYNSTSTGKPLVCGLIKDTAKPLYWMIGRGSLDKSYSQLAAEANKAEAARIKLTSRVQLNTPDPYINTLGGALAVAADAIWEAPSYMHGAVAWRMRLPAWRGAYVADPLGWHDRAWQHFSSYALSQIINPESGPVIADTALHLARQQEKLGNSMFSSGYIARNPGGDIRPHHYDMNLVFVDQMLTHFYWTGDIASVKKLWPTIKRHLVWEKRNYDHDGDGLYDAYCCIWASDALQYSGGGVTHSSAYNYRANFVAAQLAQIAGDDATPYKQEAEKIKTAIAKNLWMPGKGTYAEFKDLLGNKLLHTSPGLWTIYHAIDEGIPDAMQAYQSLRYVDTEIPHIPVVAKGLTGNNYLLSTTNWLPYTWSLNNVAMAENMHTTLAYWQGGRAEEAYKLWKSTLLESMYLGASPGNFQQLSFYDAIRGELYRDFGDPIGITARTLVEGLFGVKPDMLNSRLIIKPGLPAGWAYASLKVPDMSFDFKRTGNSDSYTISSSLPKTVSLNFELNARAAQVKQVTVNGKPVKWTCQTSAVGNPVIQIAAGTQKQYVIKLVWGTEAIIAATPETEGIAGQAYNQSFGKASVLKVNDPQGIFASHSFKANQLNYTLKPITGNHTAFVQLKQGALIWWQPLNVLVHASPVELKFDVEQAADQIKFAVINHAAEGAVQVQVNPELKSTYTQTVQVDAKGTSAPITVSAQHLMPGSNHIRLQYGGKVIDTAIINWRVNTGQAMQPVDLSARFNDEVTHIYTNQYLSPRPKSVTLQLPTQGIGNWCYPLTTAHIDDSGLRKAAGNKNLLELQQHINFATPGSAGKNIAFTSQWDNYPRSMNVPLNGSASHAYLLMAGSTNPMQTRLVNGTVTITYEDGSKQLLELRNPENWWPIEQDYDNDGFAFNPGAAKPLRVYLKTGTATLDFKDFTTIKGFSNKGIDGGAATVLDMWLDPSKKLKSLELKTITNDVVIGLMGVSLVR</sequence>
<proteinExistence type="predicted"/>
<dbReference type="CDD" id="cd11747">
    <property type="entry name" value="GH94N_like_1"/>
    <property type="match status" value="1"/>
</dbReference>
<dbReference type="SUPFAM" id="SSF48208">
    <property type="entry name" value="Six-hairpin glycosidases"/>
    <property type="match status" value="1"/>
</dbReference>
<dbReference type="Pfam" id="PF14614">
    <property type="entry name" value="DUF4450"/>
    <property type="match status" value="1"/>
</dbReference>
<reference evidence="4" key="1">
    <citation type="submission" date="2023-07" db="EMBL/GenBank/DDBJ databases">
        <title>Functional and genomic diversity of the sorghum phyllosphere microbiome.</title>
        <authorList>
            <person name="Shade A."/>
        </authorList>
    </citation>
    <scope>NUCLEOTIDE SEQUENCE [LARGE SCALE GENOMIC DNA]</scope>
    <source>
        <strain evidence="4">SORGH_AS_0422</strain>
    </source>
</reference>
<dbReference type="InterPro" id="IPR035396">
    <property type="entry name" value="Bac_rhamnosid6H"/>
</dbReference>
<dbReference type="RefSeq" id="WP_311951399.1">
    <property type="nucleotide sequence ID" value="NZ_JAVLVU010000001.1"/>
</dbReference>